<evidence type="ECO:0000313" key="2">
    <source>
        <dbReference type="Proteomes" id="UP001142055"/>
    </source>
</evidence>
<keyword evidence="2" id="KW-1185">Reference proteome</keyword>
<protein>
    <submittedName>
        <fullName evidence="1">Uncharacterized protein</fullName>
    </submittedName>
</protein>
<dbReference type="Proteomes" id="UP001142055">
    <property type="component" value="Chromosome 1"/>
</dbReference>
<accession>A0A9Q0RRW8</accession>
<dbReference type="EMBL" id="JAPWDV010000001">
    <property type="protein sequence ID" value="KAJ6224196.1"/>
    <property type="molecule type" value="Genomic_DNA"/>
</dbReference>
<proteinExistence type="predicted"/>
<dbReference type="OMA" id="RNICVAK"/>
<organism evidence="1 2">
    <name type="scientific">Blomia tropicalis</name>
    <name type="common">Mite</name>
    <dbReference type="NCBI Taxonomy" id="40697"/>
    <lineage>
        <taxon>Eukaryota</taxon>
        <taxon>Metazoa</taxon>
        <taxon>Ecdysozoa</taxon>
        <taxon>Arthropoda</taxon>
        <taxon>Chelicerata</taxon>
        <taxon>Arachnida</taxon>
        <taxon>Acari</taxon>
        <taxon>Acariformes</taxon>
        <taxon>Sarcoptiformes</taxon>
        <taxon>Astigmata</taxon>
        <taxon>Glycyphagoidea</taxon>
        <taxon>Echimyopodidae</taxon>
        <taxon>Blomia</taxon>
    </lineage>
</organism>
<gene>
    <name evidence="1" type="ORF">RDWZM_002741</name>
</gene>
<sequence>MRINNITSIKLSMQTTELKSKKVDTIFENVNVRNWEKECPLLQQTFDMLQLPKNENCINKTEITSIERRTFIEQCLGRELFMDHNRGKRIYLLCDEYFSKNYLTNESIIQMCNFLKLFFTSDDLYYNPKPIMTPFSVLYNRILLLKEIGFRSFDPIMVDSVQDLLQMTPKELSDYLNYFDEQKCFDSLCKSLEIVGNDKKSLLKFISINYGAIDSVRLCDLRNICVAKYLSTLLKIGFNRTEQVSKSAHKNLSELSLQTIKLNINYLLHEFKYPGNKIIHNGIFAALDPTNLQNISTKLKPITGMSLYNSFISSPAILKTEYEQIVSNFELIKKYCNGKVFSRYIELLTMQHSKLKELFENIESNEDFRMIGMDVLGVDYIALNHKKLLERVRILKTENISLRYIPISYFMTSDFEFNNMVNDIIADADLRVRFFIEDILEMDYNNVKHRLRVIPNLNGKKYNQQNAKRIIEFFIAMNIPKDKIIDSIYLILFDYKQVKSAYFNACSRYDKTLHDDPNFFKHIFDYLLLSHNSGI</sequence>
<reference evidence="1" key="1">
    <citation type="submission" date="2022-12" db="EMBL/GenBank/DDBJ databases">
        <title>Genome assemblies of Blomia tropicalis.</title>
        <authorList>
            <person name="Cui Y."/>
        </authorList>
    </citation>
    <scope>NUCLEOTIDE SEQUENCE</scope>
    <source>
        <tissue evidence="1">Adult mites</tissue>
    </source>
</reference>
<name>A0A9Q0RRW8_BLOTA</name>
<comment type="caution">
    <text evidence="1">The sequence shown here is derived from an EMBL/GenBank/DDBJ whole genome shotgun (WGS) entry which is preliminary data.</text>
</comment>
<dbReference type="AlphaFoldDB" id="A0A9Q0RRW8"/>
<evidence type="ECO:0000313" key="1">
    <source>
        <dbReference type="EMBL" id="KAJ6224196.1"/>
    </source>
</evidence>